<evidence type="ECO:0000259" key="11">
    <source>
        <dbReference type="PROSITE" id="PS51671"/>
    </source>
</evidence>
<dbReference type="InterPro" id="IPR046826">
    <property type="entry name" value="PDH_N"/>
</dbReference>
<dbReference type="Pfam" id="PF20463">
    <property type="entry name" value="PDH_C"/>
    <property type="match status" value="1"/>
</dbReference>
<dbReference type="GO" id="GO:0070403">
    <property type="term" value="F:NAD+ binding"/>
    <property type="evidence" value="ECO:0007669"/>
    <property type="project" value="InterPro"/>
</dbReference>
<dbReference type="GO" id="GO:0004665">
    <property type="term" value="F:prephenate dehydrogenase (NADP+) activity"/>
    <property type="evidence" value="ECO:0007669"/>
    <property type="project" value="InterPro"/>
</dbReference>
<dbReference type="AlphaFoldDB" id="A0A2G6KDD4"/>
<dbReference type="PROSITE" id="PS51176">
    <property type="entry name" value="PDH_ADH"/>
    <property type="match status" value="1"/>
</dbReference>
<sequence>MVDQVRRALAETTGLVTDVGSVKGGICSAIDDPRFIGGHPMAGSELDGLDGADPAMFNNSVWVLTPRPTTDDAALATLSALVRTLGAEVVALTPERHDQVVAVVSHVPHLTAATLMQLASDRSLEHAALLRLAAGGFRDMTRIASGQPTIWLDICTENREAITAGLDGLINRLGAIREIVASGDQDALKGTLDSARRARRDLPGRVAHPEAFVEVRIPIPDRAGAAAEVFTLAADLGVNIANFEVMHLPEGNRGIAVVVVDAAVADLFRGGLIARDYRPVVRPLS</sequence>
<evidence type="ECO:0000259" key="10">
    <source>
        <dbReference type="PROSITE" id="PS51176"/>
    </source>
</evidence>
<dbReference type="Gene3D" id="3.30.70.260">
    <property type="match status" value="1"/>
</dbReference>
<keyword evidence="8" id="KW-0057">Aromatic amino acid biosynthesis</keyword>
<reference evidence="12 13" key="1">
    <citation type="submission" date="2017-10" db="EMBL/GenBank/DDBJ databases">
        <title>Novel microbial diversity and functional potential in the marine mammal oral microbiome.</title>
        <authorList>
            <person name="Dudek N.K."/>
            <person name="Sun C.L."/>
            <person name="Burstein D."/>
            <person name="Kantor R.S."/>
            <person name="Aliaga Goltsman D.S."/>
            <person name="Bik E.M."/>
            <person name="Thomas B.C."/>
            <person name="Banfield J.F."/>
            <person name="Relman D.A."/>
        </authorList>
    </citation>
    <scope>NUCLEOTIDE SEQUENCE [LARGE SCALE GENOMIC DNA]</scope>
    <source>
        <strain evidence="12">DOLJORAL78_61_10</strain>
    </source>
</reference>
<dbReference type="UniPathway" id="UPA00122">
    <property type="reaction ID" value="UER00961"/>
</dbReference>
<evidence type="ECO:0000256" key="6">
    <source>
        <dbReference type="ARBA" id="ARBA00023002"/>
    </source>
</evidence>
<evidence type="ECO:0000256" key="4">
    <source>
        <dbReference type="ARBA" id="ARBA00016891"/>
    </source>
</evidence>
<dbReference type="SUPFAM" id="SSF55021">
    <property type="entry name" value="ACT-like"/>
    <property type="match status" value="1"/>
</dbReference>
<dbReference type="InterPro" id="IPR003099">
    <property type="entry name" value="Prephen_DH"/>
</dbReference>
<protein>
    <recommendedName>
        <fullName evidence="4">Prephenate dehydrogenase</fullName>
        <ecNumber evidence="3">1.3.1.12</ecNumber>
    </recommendedName>
</protein>
<keyword evidence="8" id="KW-0028">Amino-acid biosynthesis</keyword>
<feature type="domain" description="ACT" evidence="11">
    <location>
        <begin position="214"/>
        <end position="285"/>
    </location>
</feature>
<evidence type="ECO:0000256" key="5">
    <source>
        <dbReference type="ARBA" id="ARBA00022498"/>
    </source>
</evidence>
<dbReference type="InterPro" id="IPR008927">
    <property type="entry name" value="6-PGluconate_DH-like_C_sf"/>
</dbReference>
<evidence type="ECO:0000313" key="12">
    <source>
        <dbReference type="EMBL" id="PIE33693.1"/>
    </source>
</evidence>
<dbReference type="GO" id="GO:0006571">
    <property type="term" value="P:tyrosine biosynthetic process"/>
    <property type="evidence" value="ECO:0007669"/>
    <property type="project" value="UniProtKB-UniPathway"/>
</dbReference>
<evidence type="ECO:0000256" key="7">
    <source>
        <dbReference type="ARBA" id="ARBA00023027"/>
    </source>
</evidence>
<dbReference type="EMBL" id="PDSL01000027">
    <property type="protein sequence ID" value="PIE33693.1"/>
    <property type="molecule type" value="Genomic_DNA"/>
</dbReference>
<dbReference type="PROSITE" id="PS51671">
    <property type="entry name" value="ACT"/>
    <property type="match status" value="1"/>
</dbReference>
<dbReference type="Gene3D" id="3.40.50.720">
    <property type="entry name" value="NAD(P)-binding Rossmann-like Domain"/>
    <property type="match status" value="1"/>
</dbReference>
<dbReference type="PANTHER" id="PTHR21363:SF0">
    <property type="entry name" value="PREPHENATE DEHYDROGENASE [NADP(+)]"/>
    <property type="match status" value="1"/>
</dbReference>
<dbReference type="SUPFAM" id="SSF51735">
    <property type="entry name" value="NAD(P)-binding Rossmann-fold domains"/>
    <property type="match status" value="1"/>
</dbReference>
<evidence type="ECO:0000256" key="1">
    <source>
        <dbReference type="ARBA" id="ARBA00005067"/>
    </source>
</evidence>
<proteinExistence type="inferred from homology"/>
<keyword evidence="5" id="KW-0827">Tyrosine biosynthesis</keyword>
<dbReference type="GO" id="GO:0008977">
    <property type="term" value="F:prephenate dehydrogenase (NAD+) activity"/>
    <property type="evidence" value="ECO:0007669"/>
    <property type="project" value="UniProtKB-EC"/>
</dbReference>
<evidence type="ECO:0000256" key="9">
    <source>
        <dbReference type="ARBA" id="ARBA00049260"/>
    </source>
</evidence>
<comment type="pathway">
    <text evidence="1">Amino-acid biosynthesis; L-tyrosine biosynthesis; (4-hydroxyphenyl)pyruvate from prephenate (NAD(+) route): step 1/1.</text>
</comment>
<comment type="catalytic activity">
    <reaction evidence="9">
        <text>prephenate + NAD(+) = 3-(4-hydroxyphenyl)pyruvate + CO2 + NADH</text>
        <dbReference type="Rhea" id="RHEA:13869"/>
        <dbReference type="ChEBI" id="CHEBI:16526"/>
        <dbReference type="ChEBI" id="CHEBI:29934"/>
        <dbReference type="ChEBI" id="CHEBI:36242"/>
        <dbReference type="ChEBI" id="CHEBI:57540"/>
        <dbReference type="ChEBI" id="CHEBI:57945"/>
        <dbReference type="EC" id="1.3.1.12"/>
    </reaction>
</comment>
<dbReference type="InterPro" id="IPR050812">
    <property type="entry name" value="Preph/Arog_dehydrog"/>
</dbReference>
<comment type="similarity">
    <text evidence="2">Belongs to the prephenate/arogenate dehydrogenase family.</text>
</comment>
<evidence type="ECO:0000313" key="13">
    <source>
        <dbReference type="Proteomes" id="UP000230914"/>
    </source>
</evidence>
<comment type="caution">
    <text evidence="12">The sequence shown here is derived from an EMBL/GenBank/DDBJ whole genome shotgun (WGS) entry which is preliminary data.</text>
</comment>
<dbReference type="SUPFAM" id="SSF48179">
    <property type="entry name" value="6-phosphogluconate dehydrogenase C-terminal domain-like"/>
    <property type="match status" value="1"/>
</dbReference>
<dbReference type="Proteomes" id="UP000230914">
    <property type="component" value="Unassembled WGS sequence"/>
</dbReference>
<evidence type="ECO:0000256" key="8">
    <source>
        <dbReference type="ARBA" id="ARBA00023141"/>
    </source>
</evidence>
<name>A0A2G6KDD4_9ACTN</name>
<organism evidence="12 13">
    <name type="scientific">Ilumatobacter coccineus</name>
    <dbReference type="NCBI Taxonomy" id="467094"/>
    <lineage>
        <taxon>Bacteria</taxon>
        <taxon>Bacillati</taxon>
        <taxon>Actinomycetota</taxon>
        <taxon>Acidimicrobiia</taxon>
        <taxon>Acidimicrobiales</taxon>
        <taxon>Ilumatobacteraceae</taxon>
        <taxon>Ilumatobacter</taxon>
    </lineage>
</organism>
<dbReference type="Gene3D" id="1.10.3660.10">
    <property type="entry name" value="6-phosphogluconate dehydrogenase C-terminal like domain"/>
    <property type="match status" value="1"/>
</dbReference>
<evidence type="ECO:0000256" key="2">
    <source>
        <dbReference type="ARBA" id="ARBA00007964"/>
    </source>
</evidence>
<keyword evidence="6" id="KW-0560">Oxidoreductase</keyword>
<dbReference type="InterPro" id="IPR046825">
    <property type="entry name" value="PDH_C"/>
</dbReference>
<dbReference type="PANTHER" id="PTHR21363">
    <property type="entry name" value="PREPHENATE DEHYDROGENASE"/>
    <property type="match status" value="1"/>
</dbReference>
<feature type="domain" description="Prephenate/arogenate dehydrogenase" evidence="10">
    <location>
        <begin position="1"/>
        <end position="210"/>
    </location>
</feature>
<keyword evidence="7" id="KW-0520">NAD</keyword>
<accession>A0A2G6KDD4</accession>
<dbReference type="InterPro" id="IPR002912">
    <property type="entry name" value="ACT_dom"/>
</dbReference>
<gene>
    <name evidence="12" type="ORF">CSA55_01835</name>
</gene>
<dbReference type="Pfam" id="PF02153">
    <property type="entry name" value="PDH_N"/>
    <property type="match status" value="1"/>
</dbReference>
<dbReference type="InterPro" id="IPR045865">
    <property type="entry name" value="ACT-like_dom_sf"/>
</dbReference>
<evidence type="ECO:0000256" key="3">
    <source>
        <dbReference type="ARBA" id="ARBA00012068"/>
    </source>
</evidence>
<dbReference type="InterPro" id="IPR036291">
    <property type="entry name" value="NAD(P)-bd_dom_sf"/>
</dbReference>
<dbReference type="EC" id="1.3.1.12" evidence="3"/>